<evidence type="ECO:0000313" key="4">
    <source>
        <dbReference type="EMBL" id="NYD70737.1"/>
    </source>
</evidence>
<keyword evidence="5" id="KW-1185">Reference proteome</keyword>
<dbReference type="InterPro" id="IPR050832">
    <property type="entry name" value="Bact_Acetyltransf"/>
</dbReference>
<keyword evidence="1" id="KW-0808">Transferase</keyword>
<dbReference type="GO" id="GO:0016747">
    <property type="term" value="F:acyltransferase activity, transferring groups other than amino-acyl groups"/>
    <property type="evidence" value="ECO:0007669"/>
    <property type="project" value="InterPro"/>
</dbReference>
<organism evidence="4 5">
    <name type="scientific">Herbiconiux flava</name>
    <dbReference type="NCBI Taxonomy" id="881268"/>
    <lineage>
        <taxon>Bacteria</taxon>
        <taxon>Bacillati</taxon>
        <taxon>Actinomycetota</taxon>
        <taxon>Actinomycetes</taxon>
        <taxon>Micrococcales</taxon>
        <taxon>Microbacteriaceae</taxon>
        <taxon>Herbiconiux</taxon>
    </lineage>
</organism>
<reference evidence="4 5" key="1">
    <citation type="submission" date="2020-07" db="EMBL/GenBank/DDBJ databases">
        <title>Sequencing the genomes of 1000 actinobacteria strains.</title>
        <authorList>
            <person name="Klenk H.-P."/>
        </authorList>
    </citation>
    <scope>NUCLEOTIDE SEQUENCE [LARGE SCALE GENOMIC DNA]</scope>
    <source>
        <strain evidence="4 5">DSM 26474</strain>
    </source>
</reference>
<dbReference type="InterPro" id="IPR016181">
    <property type="entry name" value="Acyl_CoA_acyltransferase"/>
</dbReference>
<dbReference type="InterPro" id="IPR000182">
    <property type="entry name" value="GNAT_dom"/>
</dbReference>
<evidence type="ECO:0000256" key="2">
    <source>
        <dbReference type="ARBA" id="ARBA00023315"/>
    </source>
</evidence>
<dbReference type="Gene3D" id="3.40.630.30">
    <property type="match status" value="1"/>
</dbReference>
<feature type="domain" description="N-acetyltransferase" evidence="3">
    <location>
        <begin position="6"/>
        <end position="171"/>
    </location>
</feature>
<dbReference type="SUPFAM" id="SSF55729">
    <property type="entry name" value="Acyl-CoA N-acyltransferases (Nat)"/>
    <property type="match status" value="1"/>
</dbReference>
<dbReference type="InterPro" id="IPR016890">
    <property type="entry name" value="UCP028520"/>
</dbReference>
<dbReference type="Proteomes" id="UP000549913">
    <property type="component" value="Unassembled WGS sequence"/>
</dbReference>
<evidence type="ECO:0000259" key="3">
    <source>
        <dbReference type="PROSITE" id="PS51186"/>
    </source>
</evidence>
<evidence type="ECO:0000313" key="5">
    <source>
        <dbReference type="Proteomes" id="UP000549913"/>
    </source>
</evidence>
<evidence type="ECO:0000256" key="1">
    <source>
        <dbReference type="ARBA" id="ARBA00022679"/>
    </source>
</evidence>
<sequence>MTHHGTRVRPLTEADVPRLLELNHAAVPAVNDIDAGEMGALIGAAALAAGVVRGGHPDAREGELLGFVLALAPGADYASENYRWFSQRGDRFLYVDRIVVGEGHRGEGLGPRLYDAVFVEARARGAAEVDCEVNVEPPNPGSLAFHARLGFEEVGRQSTKGGSVVVALLAKPTS</sequence>
<dbReference type="PIRSF" id="PIRSF028520">
    <property type="entry name" value="UCP028520"/>
    <property type="match status" value="1"/>
</dbReference>
<dbReference type="PANTHER" id="PTHR43877:SF2">
    <property type="entry name" value="AMINOALKYLPHOSPHONATE N-ACETYLTRANSFERASE-RELATED"/>
    <property type="match status" value="1"/>
</dbReference>
<dbReference type="CDD" id="cd04301">
    <property type="entry name" value="NAT_SF"/>
    <property type="match status" value="1"/>
</dbReference>
<comment type="caution">
    <text evidence="4">The sequence shown here is derived from an EMBL/GenBank/DDBJ whole genome shotgun (WGS) entry which is preliminary data.</text>
</comment>
<dbReference type="Pfam" id="PF00583">
    <property type="entry name" value="Acetyltransf_1"/>
    <property type="match status" value="1"/>
</dbReference>
<dbReference type="PROSITE" id="PS51186">
    <property type="entry name" value="GNAT"/>
    <property type="match status" value="1"/>
</dbReference>
<dbReference type="RefSeq" id="WP_179547818.1">
    <property type="nucleotide sequence ID" value="NZ_BSEW01000001.1"/>
</dbReference>
<name>A0A852SPK3_9MICO</name>
<accession>A0A852SPK3</accession>
<keyword evidence="2" id="KW-0012">Acyltransferase</keyword>
<dbReference type="EMBL" id="JACCBM010000001">
    <property type="protein sequence ID" value="NYD70737.1"/>
    <property type="molecule type" value="Genomic_DNA"/>
</dbReference>
<proteinExistence type="predicted"/>
<protein>
    <recommendedName>
        <fullName evidence="3">N-acetyltransferase domain-containing protein</fullName>
    </recommendedName>
</protein>
<dbReference type="PANTHER" id="PTHR43877">
    <property type="entry name" value="AMINOALKYLPHOSPHONATE N-ACETYLTRANSFERASE-RELATED-RELATED"/>
    <property type="match status" value="1"/>
</dbReference>
<dbReference type="AlphaFoldDB" id="A0A852SPK3"/>
<gene>
    <name evidence="4" type="ORF">BJ984_001895</name>
</gene>